<accession>A0A1W1UYB0</accession>
<evidence type="ECO:0000313" key="1">
    <source>
        <dbReference type="EMBL" id="SMB85950.1"/>
    </source>
</evidence>
<dbReference type="AlphaFoldDB" id="A0A1W1UYB0"/>
<proteinExistence type="predicted"/>
<sequence length="47" mass="5137">MRLPAGQEGKLHTVLLSDVVSAVALTNVEVPVALNRPGQWMIPSVWR</sequence>
<protein>
    <submittedName>
        <fullName evidence="1">Uncharacterized protein</fullName>
    </submittedName>
</protein>
<dbReference type="Proteomes" id="UP000192582">
    <property type="component" value="Unassembled WGS sequence"/>
</dbReference>
<name>A0A1W1UYB0_9DEIO</name>
<keyword evidence="2" id="KW-1185">Reference proteome</keyword>
<reference evidence="1 2" key="1">
    <citation type="submission" date="2017-04" db="EMBL/GenBank/DDBJ databases">
        <authorList>
            <person name="Afonso C.L."/>
            <person name="Miller P.J."/>
            <person name="Scott M.A."/>
            <person name="Spackman E."/>
            <person name="Goraichik I."/>
            <person name="Dimitrov K.M."/>
            <person name="Suarez D.L."/>
            <person name="Swayne D.E."/>
        </authorList>
    </citation>
    <scope>NUCLEOTIDE SEQUENCE [LARGE SCALE GENOMIC DNA]</scope>
    <source>
        <strain evidence="1 2">KR-140</strain>
    </source>
</reference>
<dbReference type="RefSeq" id="WP_170928572.1">
    <property type="nucleotide sequence ID" value="NZ_FWWU01000008.1"/>
</dbReference>
<dbReference type="EMBL" id="FWWU01000008">
    <property type="protein sequence ID" value="SMB85950.1"/>
    <property type="molecule type" value="Genomic_DNA"/>
</dbReference>
<gene>
    <name evidence="1" type="ORF">SAMN00790413_03615</name>
</gene>
<organism evidence="1 2">
    <name type="scientific">Deinococcus hopiensis KR-140</name>
    <dbReference type="NCBI Taxonomy" id="695939"/>
    <lineage>
        <taxon>Bacteria</taxon>
        <taxon>Thermotogati</taxon>
        <taxon>Deinococcota</taxon>
        <taxon>Deinococci</taxon>
        <taxon>Deinococcales</taxon>
        <taxon>Deinococcaceae</taxon>
        <taxon>Deinococcus</taxon>
    </lineage>
</organism>
<evidence type="ECO:0000313" key="2">
    <source>
        <dbReference type="Proteomes" id="UP000192582"/>
    </source>
</evidence>